<dbReference type="InterPro" id="IPR036909">
    <property type="entry name" value="Cyt_c-like_dom_sf"/>
</dbReference>
<dbReference type="Gene3D" id="1.10.760.10">
    <property type="entry name" value="Cytochrome c-like domain"/>
    <property type="match status" value="1"/>
</dbReference>
<dbReference type="EMBL" id="CP104205">
    <property type="protein sequence ID" value="UWX55384.1"/>
    <property type="molecule type" value="Genomic_DNA"/>
</dbReference>
<dbReference type="InterPro" id="IPR000421">
    <property type="entry name" value="FA58C"/>
</dbReference>
<evidence type="ECO:0000313" key="2">
    <source>
        <dbReference type="EMBL" id="UWX55384.1"/>
    </source>
</evidence>
<feature type="domain" description="F5/8 type C" evidence="1">
    <location>
        <begin position="73"/>
        <end position="201"/>
    </location>
</feature>
<dbReference type="Pfam" id="PF00754">
    <property type="entry name" value="F5_F8_type_C"/>
    <property type="match status" value="1"/>
</dbReference>
<organism evidence="2 3">
    <name type="scientific">Maribacter litopenaei</name>
    <dbReference type="NCBI Taxonomy" id="2976127"/>
    <lineage>
        <taxon>Bacteria</taxon>
        <taxon>Pseudomonadati</taxon>
        <taxon>Bacteroidota</taxon>
        <taxon>Flavobacteriia</taxon>
        <taxon>Flavobacteriales</taxon>
        <taxon>Flavobacteriaceae</taxon>
        <taxon>Maribacter</taxon>
    </lineage>
</organism>
<evidence type="ECO:0000259" key="1">
    <source>
        <dbReference type="PROSITE" id="PS50022"/>
    </source>
</evidence>
<reference evidence="2" key="1">
    <citation type="submission" date="2022-09" db="EMBL/GenBank/DDBJ databases">
        <title>Maribacter litopenaei sp. nov., isolated from the intestinal tract of the Pacific White Shrimp, Litopenaeus vannamei.</title>
        <authorList>
            <person name="Kim S.Y."/>
            <person name="Hwang C.Y."/>
        </authorList>
    </citation>
    <scope>NUCLEOTIDE SEQUENCE</scope>
    <source>
        <strain evidence="2">HL-LV01</strain>
    </source>
</reference>
<evidence type="ECO:0000313" key="3">
    <source>
        <dbReference type="Proteomes" id="UP001059209"/>
    </source>
</evidence>
<sequence>MHGLEGPLEGKTYPAGIMVGNEEQSDEWIAAIVSYIRTNLSNEGTLVTADDVKKVRDKTTGKDAPYTYEELVHSVPQILIPNEGWKITASHSVPTRIGGRASPNSAFNFEGWSTGGNQEKDMWYQIEFPEIMNISELHYNATPISRGWRPDAPPPLHTYPRGYIPETSTDGNSWKEIKNGKGEQADVSLVFEPIETKFVRMKLTENFGSQEDHEIPWSMRQMKIYGYVK</sequence>
<dbReference type="PROSITE" id="PS50022">
    <property type="entry name" value="FA58C_3"/>
    <property type="match status" value="1"/>
</dbReference>
<dbReference type="Gene3D" id="2.60.120.260">
    <property type="entry name" value="Galactose-binding domain-like"/>
    <property type="match status" value="1"/>
</dbReference>
<gene>
    <name evidence="2" type="ORF">NYZ99_02140</name>
</gene>
<dbReference type="Proteomes" id="UP001059209">
    <property type="component" value="Chromosome"/>
</dbReference>
<dbReference type="InterPro" id="IPR008979">
    <property type="entry name" value="Galactose-bd-like_sf"/>
</dbReference>
<accession>A0ABY5Y917</accession>
<name>A0ABY5Y917_9FLAO</name>
<keyword evidence="3" id="KW-1185">Reference proteome</keyword>
<dbReference type="RefSeq" id="WP_260573259.1">
    <property type="nucleotide sequence ID" value="NZ_CP104205.1"/>
</dbReference>
<proteinExistence type="predicted"/>
<protein>
    <submittedName>
        <fullName evidence="2">Discoidin domain-containing protein</fullName>
    </submittedName>
</protein>
<dbReference type="SUPFAM" id="SSF49785">
    <property type="entry name" value="Galactose-binding domain-like"/>
    <property type="match status" value="1"/>
</dbReference>